<dbReference type="PANTHER" id="PTHR31983">
    <property type="entry name" value="ENDO-1,3(4)-BETA-GLUCANASE 1"/>
    <property type="match status" value="1"/>
</dbReference>
<dbReference type="InterPro" id="IPR005200">
    <property type="entry name" value="Endo-beta-glucanase"/>
</dbReference>
<feature type="domain" description="Glycosyl hydrolase family 81 N-terminal" evidence="10">
    <location>
        <begin position="45"/>
        <end position="348"/>
    </location>
</feature>
<dbReference type="GO" id="GO:0000272">
    <property type="term" value="P:polysaccharide catabolic process"/>
    <property type="evidence" value="ECO:0007669"/>
    <property type="project" value="UniProtKB-KW"/>
</dbReference>
<keyword evidence="8" id="KW-0624">Polysaccharide degradation</keyword>
<protein>
    <recommendedName>
        <fullName evidence="3">glucan endo-1,3-beta-D-glucosidase</fullName>
        <ecNumber evidence="3">3.2.1.39</ecNumber>
    </recommendedName>
</protein>
<evidence type="ECO:0000256" key="7">
    <source>
        <dbReference type="ARBA" id="ARBA00023316"/>
    </source>
</evidence>
<proteinExistence type="inferred from homology"/>
<evidence type="ECO:0000256" key="1">
    <source>
        <dbReference type="ARBA" id="ARBA00000382"/>
    </source>
</evidence>
<dbReference type="AlphaFoldDB" id="A0A9N9B756"/>
<evidence type="ECO:0000256" key="5">
    <source>
        <dbReference type="ARBA" id="ARBA00023277"/>
    </source>
</evidence>
<dbReference type="PANTHER" id="PTHR31983:SF0">
    <property type="entry name" value="GLUCAN ENDO-1,3-BETA-D-GLUCOSIDASE 2"/>
    <property type="match status" value="1"/>
</dbReference>
<evidence type="ECO:0000256" key="4">
    <source>
        <dbReference type="ARBA" id="ARBA00022801"/>
    </source>
</evidence>
<keyword evidence="5" id="KW-0119">Carbohydrate metabolism</keyword>
<dbReference type="Gene3D" id="1.10.287.1170">
    <property type="entry name" value="glycoside hydrolase family 81 endo-[beta] glucanase"/>
    <property type="match status" value="1"/>
</dbReference>
<evidence type="ECO:0000313" key="12">
    <source>
        <dbReference type="EMBL" id="CAG8553521.1"/>
    </source>
</evidence>
<organism evidence="12 13">
    <name type="scientific">Acaulospora morrowiae</name>
    <dbReference type="NCBI Taxonomy" id="94023"/>
    <lineage>
        <taxon>Eukaryota</taxon>
        <taxon>Fungi</taxon>
        <taxon>Fungi incertae sedis</taxon>
        <taxon>Mucoromycota</taxon>
        <taxon>Glomeromycotina</taxon>
        <taxon>Glomeromycetes</taxon>
        <taxon>Diversisporales</taxon>
        <taxon>Acaulosporaceae</taxon>
        <taxon>Acaulospora</taxon>
    </lineage>
</organism>
<dbReference type="Pfam" id="PF17652">
    <property type="entry name" value="Glyco_hydro81C"/>
    <property type="match status" value="1"/>
</dbReference>
<dbReference type="Gene3D" id="2.70.98.30">
    <property type="entry name" value="Golgi alpha-mannosidase II, domain 4"/>
    <property type="match status" value="1"/>
</dbReference>
<dbReference type="Pfam" id="PF03639">
    <property type="entry name" value="Glyco_hydro_81"/>
    <property type="match status" value="1"/>
</dbReference>
<evidence type="ECO:0000256" key="6">
    <source>
        <dbReference type="ARBA" id="ARBA00023295"/>
    </source>
</evidence>
<dbReference type="PROSITE" id="PS52008">
    <property type="entry name" value="GH81"/>
    <property type="match status" value="1"/>
</dbReference>
<comment type="similarity">
    <text evidence="2">Belongs to the glycosyl hydrolase 81 family.</text>
</comment>
<evidence type="ECO:0000313" key="13">
    <source>
        <dbReference type="Proteomes" id="UP000789342"/>
    </source>
</evidence>
<dbReference type="Proteomes" id="UP000789342">
    <property type="component" value="Unassembled WGS sequence"/>
</dbReference>
<keyword evidence="6" id="KW-0326">Glycosidase</keyword>
<dbReference type="EMBL" id="CAJVPV010003504">
    <property type="protein sequence ID" value="CAG8553521.1"/>
    <property type="molecule type" value="Genomic_DNA"/>
</dbReference>
<feature type="region of interest" description="Disordered" evidence="9">
    <location>
        <begin position="1"/>
        <end position="22"/>
    </location>
</feature>
<evidence type="ECO:0000256" key="9">
    <source>
        <dbReference type="SAM" id="MobiDB-lite"/>
    </source>
</evidence>
<comment type="catalytic activity">
    <reaction evidence="1">
        <text>Hydrolysis of (1-&gt;3)-beta-D-glucosidic linkages in (1-&gt;3)-beta-D-glucans.</text>
        <dbReference type="EC" id="3.2.1.39"/>
    </reaction>
</comment>
<sequence length="667" mass="76199">MYFSDNNTCQDDDDNLLDPISTDPPPFLFERREHIVKPKNMDTSHRNEGRPIQTNKFYTNMMLDGEQNPIWTIPYGLRWERGQIRGFMGLSVSHADNGNKVFGPDPNIRPIKFYINSYVSSLIFSAAELDKDHKMTLTEMSEFHTNINIFPSSGSVDGSHITVFASRGMSFITAEYKNLTPIFNSEFDFKQVNPPQKLSNGWIKYKILLEGDMTWLLYASGASLRLKARPTHRLESTGEKYSGIIQVAKVPKDNPHVEKLYDENFGTWPMGADLIVKSDGTYIFKWKSGGNSSKSLLLFSLPHHRESFSPAPRSTDLQLSTTTKGLAKAYLGNSWIFRESELDVEFLPKDFATRLTLEKRNVILEQAKKDLAVDFVEETTTDSVYFSGKRLAKMGWVCLLLNKVFGEKQELRKECIEKLKRVMDIYARNLQQAKLVYETTWKGIVAISGFTIGPGADFGNSWYNDHHYHYGYLILAASILSHLDESWGITNDPWIMALVRDVANPSAIDPHFPVFRAFDWYVGHSWSKGIFPSADGKDEESTSEDVNFYYSMKLYGLSSKRKKITKLANIMLAILRRSIRNYFLMEDGNQNHPPQFSGNKVTGILFENKVDYATYFSPKVECIHGIQMLPATPITPYTRSRNFITQEWKQKLVAIVNSASDSWKSIL</sequence>
<dbReference type="OrthoDB" id="4473401at2759"/>
<dbReference type="GO" id="GO:0009986">
    <property type="term" value="C:cell surface"/>
    <property type="evidence" value="ECO:0007669"/>
    <property type="project" value="TreeGrafter"/>
</dbReference>
<comment type="caution">
    <text evidence="12">The sequence shown here is derived from an EMBL/GenBank/DDBJ whole genome shotgun (WGS) entry which is preliminary data.</text>
</comment>
<feature type="domain" description="Glycosyl hydrolase family 81 C-terminal" evidence="11">
    <location>
        <begin position="358"/>
        <end position="667"/>
    </location>
</feature>
<evidence type="ECO:0000259" key="11">
    <source>
        <dbReference type="Pfam" id="PF17652"/>
    </source>
</evidence>
<dbReference type="GO" id="GO:0052861">
    <property type="term" value="F:endo-1,3(4)-beta-glucanase activity"/>
    <property type="evidence" value="ECO:0007669"/>
    <property type="project" value="InterPro"/>
</dbReference>
<reference evidence="12" key="1">
    <citation type="submission" date="2021-06" db="EMBL/GenBank/DDBJ databases">
        <authorList>
            <person name="Kallberg Y."/>
            <person name="Tangrot J."/>
            <person name="Rosling A."/>
        </authorList>
    </citation>
    <scope>NUCLEOTIDE SEQUENCE</scope>
    <source>
        <strain evidence="12">CL551</strain>
    </source>
</reference>
<gene>
    <name evidence="12" type="ORF">AMORRO_LOCUS5685</name>
</gene>
<evidence type="ECO:0000256" key="3">
    <source>
        <dbReference type="ARBA" id="ARBA00012780"/>
    </source>
</evidence>
<dbReference type="InterPro" id="IPR040451">
    <property type="entry name" value="GH81_N"/>
</dbReference>
<dbReference type="GO" id="GO:0071555">
    <property type="term" value="P:cell wall organization"/>
    <property type="evidence" value="ECO:0007669"/>
    <property type="project" value="UniProtKB-KW"/>
</dbReference>
<dbReference type="EC" id="3.2.1.39" evidence="3"/>
<feature type="non-terminal residue" evidence="12">
    <location>
        <position position="667"/>
    </location>
</feature>
<accession>A0A9N9B756</accession>
<keyword evidence="4" id="KW-0378">Hydrolase</keyword>
<keyword evidence="7" id="KW-0961">Cell wall biogenesis/degradation</keyword>
<keyword evidence="13" id="KW-1185">Reference proteome</keyword>
<dbReference type="InterPro" id="IPR040720">
    <property type="entry name" value="GH81_C"/>
</dbReference>
<evidence type="ECO:0000256" key="2">
    <source>
        <dbReference type="ARBA" id="ARBA00010730"/>
    </source>
</evidence>
<evidence type="ECO:0000259" key="10">
    <source>
        <dbReference type="Pfam" id="PF03639"/>
    </source>
</evidence>
<name>A0A9N9B756_9GLOM</name>
<dbReference type="GO" id="GO:0042973">
    <property type="term" value="F:glucan endo-1,3-beta-D-glucosidase activity"/>
    <property type="evidence" value="ECO:0007669"/>
    <property type="project" value="UniProtKB-EC"/>
</dbReference>
<evidence type="ECO:0000256" key="8">
    <source>
        <dbReference type="ARBA" id="ARBA00023326"/>
    </source>
</evidence>